<sequence>MIKKCSYDFLPAIAGPYVHATKHNQTLYISGLTAFGTDAQCGGVTEQAMEILSQISQVLDHEDCSRSDLIKLTIFVTDITLLSLIREHLFEFYQGHLPACSLVEVSALIHPDLKIEIEAIAALSHKHGNI</sequence>
<evidence type="ECO:0000313" key="2">
    <source>
        <dbReference type="EMBL" id="NOH71669.1"/>
    </source>
</evidence>
<comment type="similarity">
    <text evidence="1">Belongs to the RutC family.</text>
</comment>
<evidence type="ECO:0000313" key="3">
    <source>
        <dbReference type="Proteomes" id="UP000565719"/>
    </source>
</evidence>
<name>A0A7Y4A0M8_9VIBR</name>
<dbReference type="Pfam" id="PF01042">
    <property type="entry name" value="Ribonuc_L-PSP"/>
    <property type="match status" value="1"/>
</dbReference>
<gene>
    <name evidence="2" type="ORF">F0225_10015</name>
</gene>
<dbReference type="RefSeq" id="WP_171360966.1">
    <property type="nucleotide sequence ID" value="NZ_VTXC01000023.1"/>
</dbReference>
<accession>A0A7Y4A0M8</accession>
<dbReference type="Proteomes" id="UP000565719">
    <property type="component" value="Unassembled WGS sequence"/>
</dbReference>
<proteinExistence type="inferred from homology"/>
<reference evidence="2 3" key="1">
    <citation type="submission" date="2019-09" db="EMBL/GenBank/DDBJ databases">
        <title>Draft genome sequencing and comparative genomics of hatchery-associated Vibrios.</title>
        <authorList>
            <person name="Kehlet-Delgado H."/>
            <person name="Mueller R.S."/>
        </authorList>
    </citation>
    <scope>NUCLEOTIDE SEQUENCE [LARGE SCALE GENOMIC DNA]</scope>
    <source>
        <strain evidence="2 3">99-46-Y</strain>
    </source>
</reference>
<comment type="caution">
    <text evidence="2">The sequence shown here is derived from an EMBL/GenBank/DDBJ whole genome shotgun (WGS) entry which is preliminary data.</text>
</comment>
<dbReference type="AlphaFoldDB" id="A0A7Y4A0M8"/>
<dbReference type="Gene3D" id="3.30.1330.40">
    <property type="entry name" value="RutC-like"/>
    <property type="match status" value="1"/>
</dbReference>
<dbReference type="EMBL" id="VTXC01000023">
    <property type="protein sequence ID" value="NOH71669.1"/>
    <property type="molecule type" value="Genomic_DNA"/>
</dbReference>
<dbReference type="PANTHER" id="PTHR11803:SF58">
    <property type="entry name" value="PROTEIN HMF1-RELATED"/>
    <property type="match status" value="1"/>
</dbReference>
<organism evidence="2 3">
    <name type="scientific">Vibrio pectenicida</name>
    <dbReference type="NCBI Taxonomy" id="62763"/>
    <lineage>
        <taxon>Bacteria</taxon>
        <taxon>Pseudomonadati</taxon>
        <taxon>Pseudomonadota</taxon>
        <taxon>Gammaproteobacteria</taxon>
        <taxon>Vibrionales</taxon>
        <taxon>Vibrionaceae</taxon>
        <taxon>Vibrio</taxon>
    </lineage>
</organism>
<dbReference type="GO" id="GO:0019239">
    <property type="term" value="F:deaminase activity"/>
    <property type="evidence" value="ECO:0007669"/>
    <property type="project" value="TreeGrafter"/>
</dbReference>
<dbReference type="InterPro" id="IPR006175">
    <property type="entry name" value="YjgF/YER057c/UK114"/>
</dbReference>
<dbReference type="InterPro" id="IPR035959">
    <property type="entry name" value="RutC-like_sf"/>
</dbReference>
<evidence type="ECO:0000256" key="1">
    <source>
        <dbReference type="ARBA" id="ARBA00010552"/>
    </source>
</evidence>
<dbReference type="SUPFAM" id="SSF55298">
    <property type="entry name" value="YjgF-like"/>
    <property type="match status" value="1"/>
</dbReference>
<dbReference type="PANTHER" id="PTHR11803">
    <property type="entry name" value="2-IMINOBUTANOATE/2-IMINOPROPANOATE DEAMINASE RIDA"/>
    <property type="match status" value="1"/>
</dbReference>
<dbReference type="GO" id="GO:0005829">
    <property type="term" value="C:cytosol"/>
    <property type="evidence" value="ECO:0007669"/>
    <property type="project" value="TreeGrafter"/>
</dbReference>
<protein>
    <submittedName>
        <fullName evidence="2">RidA family protein</fullName>
    </submittedName>
</protein>
<dbReference type="CDD" id="cd00448">
    <property type="entry name" value="YjgF_YER057c_UK114_family"/>
    <property type="match status" value="1"/>
</dbReference>